<dbReference type="EMBL" id="MU971475">
    <property type="protein sequence ID" value="KAK9234453.1"/>
    <property type="molecule type" value="Genomic_DNA"/>
</dbReference>
<sequence>MVRVHLRKVHRVVVASGNRRMGRPRGVGSEGGAGANGERKDRKRLKRLIRQCKVNGVTGEMGRWRGRLIQDSGLSNPSKAETVVYALEPVRRILPDFESELFTQSRLVMENAEESTEIGVVELSWSPVAEYVAAAWAYADLKSAQASAGWLPLSVDSGDLMVTSLALKFSVLVQEGFNLCVGRRVVEPHPTSDSTSDEYYTDNEEMADNGIAAPVAATVPSRPTRHGLVPTAADVAANSASGPTFRLPGWPFSTGAGSRSGATTVPVDSTKKSRAKLPATETFTREDPSLFPQFLGKLQAKLETDAASIGDEKDLVWYGSGRISGKAAARIFPWTLAFKNSATFTIENFCKQLRIAFEDPALKDKALNG</sequence>
<organism evidence="1 2">
    <name type="scientific">Lipomyces kononenkoae</name>
    <name type="common">Yeast</name>
    <dbReference type="NCBI Taxonomy" id="34357"/>
    <lineage>
        <taxon>Eukaryota</taxon>
        <taxon>Fungi</taxon>
        <taxon>Dikarya</taxon>
        <taxon>Ascomycota</taxon>
        <taxon>Saccharomycotina</taxon>
        <taxon>Lipomycetes</taxon>
        <taxon>Lipomycetales</taxon>
        <taxon>Lipomycetaceae</taxon>
        <taxon>Lipomyces</taxon>
    </lineage>
</organism>
<protein>
    <submittedName>
        <fullName evidence="1">Uncharacterized protein</fullName>
    </submittedName>
</protein>
<comment type="caution">
    <text evidence="1">The sequence shown here is derived from an EMBL/GenBank/DDBJ whole genome shotgun (WGS) entry which is preliminary data.</text>
</comment>
<dbReference type="Proteomes" id="UP001433508">
    <property type="component" value="Unassembled WGS sequence"/>
</dbReference>
<evidence type="ECO:0000313" key="2">
    <source>
        <dbReference type="Proteomes" id="UP001433508"/>
    </source>
</evidence>
<reference evidence="2" key="1">
    <citation type="journal article" date="2024" name="Front. Bioeng. Biotechnol.">
        <title>Genome-scale model development and genomic sequencing of the oleaginous clade Lipomyces.</title>
        <authorList>
            <person name="Czajka J.J."/>
            <person name="Han Y."/>
            <person name="Kim J."/>
            <person name="Mondo S.J."/>
            <person name="Hofstad B.A."/>
            <person name="Robles A."/>
            <person name="Haridas S."/>
            <person name="Riley R."/>
            <person name="LaButti K."/>
            <person name="Pangilinan J."/>
            <person name="Andreopoulos W."/>
            <person name="Lipzen A."/>
            <person name="Yan J."/>
            <person name="Wang M."/>
            <person name="Ng V."/>
            <person name="Grigoriev I.V."/>
            <person name="Spatafora J.W."/>
            <person name="Magnuson J.K."/>
            <person name="Baker S.E."/>
            <person name="Pomraning K.R."/>
        </authorList>
    </citation>
    <scope>NUCLEOTIDE SEQUENCE [LARGE SCALE GENOMIC DNA]</scope>
    <source>
        <strain evidence="2">CBS 7786</strain>
    </source>
</reference>
<gene>
    <name evidence="1" type="ORF">V1525DRAFT_422246</name>
</gene>
<accession>A0ACC3SS45</accession>
<keyword evidence="2" id="KW-1185">Reference proteome</keyword>
<proteinExistence type="predicted"/>
<name>A0ACC3SS45_LIPKO</name>
<evidence type="ECO:0000313" key="1">
    <source>
        <dbReference type="EMBL" id="KAK9234453.1"/>
    </source>
</evidence>